<dbReference type="RefSeq" id="WP_165786803.1">
    <property type="nucleotide sequence ID" value="NZ_PIQO01000077.1"/>
</dbReference>
<dbReference type="EMBL" id="PIQO01000077">
    <property type="protein sequence ID" value="PKR82349.1"/>
    <property type="molecule type" value="Genomic_DNA"/>
</dbReference>
<comment type="caution">
    <text evidence="1">The sequence shown here is derived from an EMBL/GenBank/DDBJ whole genome shotgun (WGS) entry which is preliminary data.</text>
</comment>
<dbReference type="AlphaFoldDB" id="A0A2N3LCM2"/>
<gene>
    <name evidence="1" type="ORF">CWO92_24985</name>
</gene>
<dbReference type="Proteomes" id="UP000233440">
    <property type="component" value="Unassembled WGS sequence"/>
</dbReference>
<keyword evidence="2" id="KW-1185">Reference proteome</keyword>
<reference evidence="1 2" key="1">
    <citation type="submission" date="2017-11" db="EMBL/GenBank/DDBJ databases">
        <title>Bacillus camelliae sp. nov., isolated from pu'er tea.</title>
        <authorList>
            <person name="Niu L."/>
        </authorList>
    </citation>
    <scope>NUCLEOTIDE SEQUENCE [LARGE SCALE GENOMIC DNA]</scope>
    <source>
        <strain evidence="1 2">7578-1</strain>
    </source>
</reference>
<protein>
    <submittedName>
        <fullName evidence="1">Uncharacterized protein</fullName>
    </submittedName>
</protein>
<sequence length="114" mass="12382">KGSSVLNGNATEKLISLLPKYKDGTGWLESAWDGLKKVTSKTVDIAKNFWEYASHPSKLVSLAISKFTNIDNLSGTTLGIVKGAISTVKESVTSYIKKYLFADNPGGSGVERWR</sequence>
<evidence type="ECO:0000313" key="1">
    <source>
        <dbReference type="EMBL" id="PKR82349.1"/>
    </source>
</evidence>
<name>A0A2N3LCM2_9BACI</name>
<evidence type="ECO:0000313" key="2">
    <source>
        <dbReference type="Proteomes" id="UP000233440"/>
    </source>
</evidence>
<accession>A0A2N3LCM2</accession>
<organism evidence="1 2">
    <name type="scientific">Heyndrickxia camelliae</name>
    <dbReference type="NCBI Taxonomy" id="1707093"/>
    <lineage>
        <taxon>Bacteria</taxon>
        <taxon>Bacillati</taxon>
        <taxon>Bacillota</taxon>
        <taxon>Bacilli</taxon>
        <taxon>Bacillales</taxon>
        <taxon>Bacillaceae</taxon>
        <taxon>Heyndrickxia</taxon>
    </lineage>
</organism>
<feature type="non-terminal residue" evidence="1">
    <location>
        <position position="1"/>
    </location>
</feature>
<feature type="non-terminal residue" evidence="1">
    <location>
        <position position="114"/>
    </location>
</feature>
<proteinExistence type="predicted"/>